<feature type="domain" description="Glycosyl transferase CAP10" evidence="2">
    <location>
        <begin position="106"/>
        <end position="313"/>
    </location>
</feature>
<reference evidence="3" key="1">
    <citation type="journal article" date="2022" name="Res Sq">
        <title>Evolution of multicellular longitudinally dividing oral cavity symbionts (Neisseriaceae).</title>
        <authorList>
            <person name="Nyongesa S."/>
            <person name="Weber P."/>
            <person name="Bernet E."/>
            <person name="Pullido F."/>
            <person name="Nieckarz M."/>
            <person name="Delaby M."/>
            <person name="Nieves C."/>
            <person name="Viehboeck T."/>
            <person name="Krause N."/>
            <person name="Rivera-Millot A."/>
            <person name="Nakamura A."/>
            <person name="Vischer N."/>
            <person name="VanNieuwenhze M."/>
            <person name="Brun Y."/>
            <person name="Cava F."/>
            <person name="Bulgheresi S."/>
            <person name="Veyrier F."/>
        </authorList>
    </citation>
    <scope>NUCLEOTIDE SEQUENCE</scope>
    <source>
        <strain evidence="3">17694</strain>
    </source>
</reference>
<evidence type="ECO:0000256" key="1">
    <source>
        <dbReference type="ARBA" id="ARBA00022679"/>
    </source>
</evidence>
<reference evidence="3" key="2">
    <citation type="submission" date="2024-09" db="EMBL/GenBank/DDBJ databases">
        <authorList>
            <person name="Veyrier F.J."/>
        </authorList>
    </citation>
    <scope>NUCLEOTIDE SEQUENCE</scope>
    <source>
        <strain evidence="3">17694</strain>
    </source>
</reference>
<dbReference type="RefSeq" id="WP_034334538.1">
    <property type="nucleotide sequence ID" value="NZ_CP091521.1"/>
</dbReference>
<dbReference type="InterPro" id="IPR006598">
    <property type="entry name" value="CAP10"/>
</dbReference>
<evidence type="ECO:0000313" key="3">
    <source>
        <dbReference type="EMBL" id="UOP04521.1"/>
    </source>
</evidence>
<dbReference type="InterPro" id="IPR051091">
    <property type="entry name" value="O-Glucosyltr/Glycosyltrsf_90"/>
</dbReference>
<sequence length="321" mass="37264">MFSFRHSIYHRRWHKFAYYLRHAHLGALPHAWLARNADAVLAELPRLPEAQRQYIGERAAYCNRLQGMQPLSGSPQRIGAFRKRGHSAYFYDLAALLRYFPAGTPFECVFGDVIDVPPQPAFVKSRPIHGDNACSVLLKLDSVRHFYTVPDPYRYADKHDSLVWRGAAHQTQRLRFLERYHDHPLCDVGCVHKKSADQPYFRPYLTVAEQLRHRFVLSIEGNDVATNLKWILASQSVCVMTQPRYETWLTEGRLQPHVHYIPLADDYSDLNEKLNFYRARPEAAQKIVAAANAWMRPFADAKTELLTALLVMRHYFEHTTC</sequence>
<dbReference type="GO" id="GO:0016740">
    <property type="term" value="F:transferase activity"/>
    <property type="evidence" value="ECO:0007669"/>
    <property type="project" value="UniProtKB-KW"/>
</dbReference>
<dbReference type="Pfam" id="PF05686">
    <property type="entry name" value="Glyco_transf_90"/>
    <property type="match status" value="1"/>
</dbReference>
<dbReference type="SMART" id="SM00672">
    <property type="entry name" value="CAP10"/>
    <property type="match status" value="1"/>
</dbReference>
<keyword evidence="4" id="KW-1185">Reference proteome</keyword>
<protein>
    <submittedName>
        <fullName evidence="3">Glycosyl transferase family 90</fullName>
    </submittedName>
</protein>
<accession>A0A8T9MTD6</accession>
<keyword evidence="1 3" id="KW-0808">Transferase</keyword>
<dbReference type="KEGG" id="ckh:LVJ77_09600"/>
<dbReference type="PANTHER" id="PTHR12203">
    <property type="entry name" value="KDEL LYS-ASP-GLU-LEU CONTAINING - RELATED"/>
    <property type="match status" value="1"/>
</dbReference>
<dbReference type="AlphaFoldDB" id="A0A8T9MTD6"/>
<organism evidence="3 4">
    <name type="scientific">Conchiformibius kuhniae</name>
    <dbReference type="NCBI Taxonomy" id="211502"/>
    <lineage>
        <taxon>Bacteria</taxon>
        <taxon>Pseudomonadati</taxon>
        <taxon>Pseudomonadota</taxon>
        <taxon>Betaproteobacteria</taxon>
        <taxon>Neisseriales</taxon>
        <taxon>Neisseriaceae</taxon>
        <taxon>Conchiformibius</taxon>
    </lineage>
</organism>
<evidence type="ECO:0000259" key="2">
    <source>
        <dbReference type="SMART" id="SM00672"/>
    </source>
</evidence>
<dbReference type="Proteomes" id="UP000831534">
    <property type="component" value="Chromosome"/>
</dbReference>
<gene>
    <name evidence="3" type="ORF">LVJ77_09600</name>
</gene>
<dbReference type="PANTHER" id="PTHR12203:SF35">
    <property type="entry name" value="PROTEIN O-GLUCOSYLTRANSFERASE 1"/>
    <property type="match status" value="1"/>
</dbReference>
<evidence type="ECO:0000313" key="4">
    <source>
        <dbReference type="Proteomes" id="UP000831534"/>
    </source>
</evidence>
<name>A0A8T9MTD6_9NEIS</name>
<proteinExistence type="predicted"/>
<dbReference type="EMBL" id="CP091521">
    <property type="protein sequence ID" value="UOP04521.1"/>
    <property type="molecule type" value="Genomic_DNA"/>
</dbReference>